<dbReference type="RefSeq" id="WP_240483596.1">
    <property type="nucleotide sequence ID" value="NZ_JBIRWE010000003.1"/>
</dbReference>
<evidence type="ECO:0000313" key="4">
    <source>
        <dbReference type="Proteomes" id="UP001611548"/>
    </source>
</evidence>
<comment type="caution">
    <text evidence="3">The sequence shown here is derived from an EMBL/GenBank/DDBJ whole genome shotgun (WGS) entry which is preliminary data.</text>
</comment>
<feature type="region of interest" description="Disordered" evidence="1">
    <location>
        <begin position="33"/>
        <end position="67"/>
    </location>
</feature>
<name>A0ABW7UT48_9ACTN</name>
<evidence type="ECO:0000313" key="3">
    <source>
        <dbReference type="EMBL" id="MFI1964529.1"/>
    </source>
</evidence>
<sequence>MERATNPRGSALRTAALAAVTIAAVSLPLAAATAGSPDRVGSGGTSQAPAAAPSLSTALPPPRGSGLLSEIGLAGKARCGPELASPEGVEAQTCVLSAGPDTWGRTYYRNATGRTLRAVLSLMRPDGRTVQVHCTLAAEGKPGACETPHAPGAGPNARQRGAATSGQTDGARVLAGGEAEGGVDYGAVAEIASADSDRLLLRSGSNPPESAAGRRAGATPATGAGHGSARSLATGDAPATGLPER</sequence>
<keyword evidence="4" id="KW-1185">Reference proteome</keyword>
<organism evidence="3 4">
    <name type="scientific">Streptomyces pathocidini</name>
    <dbReference type="NCBI Taxonomy" id="1650571"/>
    <lineage>
        <taxon>Bacteria</taxon>
        <taxon>Bacillati</taxon>
        <taxon>Actinomycetota</taxon>
        <taxon>Actinomycetes</taxon>
        <taxon>Kitasatosporales</taxon>
        <taxon>Streptomycetaceae</taxon>
        <taxon>Streptomyces</taxon>
    </lineage>
</organism>
<feature type="signal peptide" evidence="2">
    <location>
        <begin position="1"/>
        <end position="31"/>
    </location>
</feature>
<feature type="region of interest" description="Disordered" evidence="1">
    <location>
        <begin position="142"/>
        <end position="169"/>
    </location>
</feature>
<feature type="compositionally biased region" description="Low complexity" evidence="1">
    <location>
        <begin position="210"/>
        <end position="229"/>
    </location>
</feature>
<dbReference type="Proteomes" id="UP001611548">
    <property type="component" value="Unassembled WGS sequence"/>
</dbReference>
<feature type="region of interest" description="Disordered" evidence="1">
    <location>
        <begin position="196"/>
        <end position="245"/>
    </location>
</feature>
<protein>
    <submittedName>
        <fullName evidence="3">Uncharacterized protein</fullName>
    </submittedName>
</protein>
<reference evidence="3 4" key="1">
    <citation type="submission" date="2024-10" db="EMBL/GenBank/DDBJ databases">
        <title>The Natural Products Discovery Center: Release of the First 8490 Sequenced Strains for Exploring Actinobacteria Biosynthetic Diversity.</title>
        <authorList>
            <person name="Kalkreuter E."/>
            <person name="Kautsar S.A."/>
            <person name="Yang D."/>
            <person name="Bader C.D."/>
            <person name="Teijaro C.N."/>
            <person name="Fluegel L."/>
            <person name="Davis C.M."/>
            <person name="Simpson J.R."/>
            <person name="Lauterbach L."/>
            <person name="Steele A.D."/>
            <person name="Gui C."/>
            <person name="Meng S."/>
            <person name="Li G."/>
            <person name="Viehrig K."/>
            <person name="Ye F."/>
            <person name="Su P."/>
            <person name="Kiefer A.F."/>
            <person name="Nichols A."/>
            <person name="Cepeda A.J."/>
            <person name="Yan W."/>
            <person name="Fan B."/>
            <person name="Jiang Y."/>
            <person name="Adhikari A."/>
            <person name="Zheng C.-J."/>
            <person name="Schuster L."/>
            <person name="Cowan T.M."/>
            <person name="Smanski M.J."/>
            <person name="Chevrette M.G."/>
            <person name="De Carvalho L.P.S."/>
            <person name="Shen B."/>
        </authorList>
    </citation>
    <scope>NUCLEOTIDE SEQUENCE [LARGE SCALE GENOMIC DNA]</scope>
    <source>
        <strain evidence="3 4">NPDC020327</strain>
    </source>
</reference>
<proteinExistence type="predicted"/>
<dbReference type="EMBL" id="JBIRWE010000003">
    <property type="protein sequence ID" value="MFI1964529.1"/>
    <property type="molecule type" value="Genomic_DNA"/>
</dbReference>
<accession>A0ABW7UT48</accession>
<feature type="chain" id="PRO_5045184129" evidence="2">
    <location>
        <begin position="32"/>
        <end position="245"/>
    </location>
</feature>
<feature type="compositionally biased region" description="Low complexity" evidence="1">
    <location>
        <begin position="48"/>
        <end position="58"/>
    </location>
</feature>
<keyword evidence="2" id="KW-0732">Signal</keyword>
<evidence type="ECO:0000256" key="1">
    <source>
        <dbReference type="SAM" id="MobiDB-lite"/>
    </source>
</evidence>
<evidence type="ECO:0000256" key="2">
    <source>
        <dbReference type="SAM" id="SignalP"/>
    </source>
</evidence>
<gene>
    <name evidence="3" type="ORF">ACH429_10445</name>
</gene>